<keyword evidence="2" id="KW-1185">Reference proteome</keyword>
<dbReference type="AlphaFoldDB" id="E9CX43"/>
<name>E9CX43_COCPS</name>
<proteinExistence type="predicted"/>
<organism evidence="2">
    <name type="scientific">Coccidioides posadasii (strain RMSCC 757 / Silveira)</name>
    <name type="common">Valley fever fungus</name>
    <dbReference type="NCBI Taxonomy" id="443226"/>
    <lineage>
        <taxon>Eukaryota</taxon>
        <taxon>Fungi</taxon>
        <taxon>Dikarya</taxon>
        <taxon>Ascomycota</taxon>
        <taxon>Pezizomycotina</taxon>
        <taxon>Eurotiomycetes</taxon>
        <taxon>Eurotiomycetidae</taxon>
        <taxon>Onygenales</taxon>
        <taxon>Onygenaceae</taxon>
        <taxon>Coccidioides</taxon>
    </lineage>
</organism>
<dbReference type="HOGENOM" id="CLU_2497724_0_0_1"/>
<sequence length="86" mass="9715">MTPSCMQYRATHMFCFFGDVVATLQSVCNVPCLSCANLLSLLRINNLYCSWRGLFSQGDKSDRLHLFRAILMYSVWLQASLVMGIG</sequence>
<protein>
    <submittedName>
        <fullName evidence="1">Uncharacterized protein</fullName>
    </submittedName>
</protein>
<evidence type="ECO:0000313" key="1">
    <source>
        <dbReference type="EMBL" id="EFW21869.1"/>
    </source>
</evidence>
<gene>
    <name evidence="1" type="ORF">CPSG_02026</name>
</gene>
<evidence type="ECO:0000313" key="2">
    <source>
        <dbReference type="Proteomes" id="UP000002497"/>
    </source>
</evidence>
<dbReference type="VEuPathDB" id="FungiDB:CPSG_02026"/>
<accession>E9CX43</accession>
<reference evidence="2" key="2">
    <citation type="submission" date="2010-03" db="EMBL/GenBank/DDBJ databases">
        <title>The genome sequence of Coccidioides posadasii strain Silveira.</title>
        <authorList>
            <consortium name="The Broad Institute Genome Sequencing Center for Infectious Disease"/>
            <person name="Neafsey D."/>
            <person name="Orbach M."/>
            <person name="Henn M.R."/>
            <person name="Cole G.T."/>
            <person name="Galgiani J."/>
            <person name="Gardner M.J."/>
            <person name="Kirkland T.N."/>
            <person name="Taylor J.W."/>
            <person name="Young S.K."/>
            <person name="Zeng Q."/>
            <person name="Koehrsen M."/>
            <person name="Alvarado L."/>
            <person name="Berlin A."/>
            <person name="Borenstein D."/>
            <person name="Chapman S.B."/>
            <person name="Chen Z."/>
            <person name="Engels R."/>
            <person name="Freedman E."/>
            <person name="Gellesch M."/>
            <person name="Goldberg J."/>
            <person name="Griggs A."/>
            <person name="Gujja S."/>
            <person name="Heilman E."/>
            <person name="Heiman D."/>
            <person name="Howarth C."/>
            <person name="Jen D."/>
            <person name="Larson L."/>
            <person name="Mehta T."/>
            <person name="Neiman D."/>
            <person name="Park D."/>
            <person name="Pearson M."/>
            <person name="Richards J."/>
            <person name="Roberts A."/>
            <person name="Saif S."/>
            <person name="Shea T."/>
            <person name="Shenoy N."/>
            <person name="Sisk P."/>
            <person name="Stolte C."/>
            <person name="Sykes S."/>
            <person name="Walk T."/>
            <person name="White J."/>
            <person name="Yandava C."/>
            <person name="Haas B."/>
            <person name="Nusbaum C."/>
            <person name="Birren B."/>
        </authorList>
    </citation>
    <scope>NUCLEOTIDE SEQUENCE [LARGE SCALE GENOMIC DNA]</scope>
    <source>
        <strain evidence="2">RMSCC 757 / Silveira</strain>
    </source>
</reference>
<dbReference type="EMBL" id="GL636487">
    <property type="protein sequence ID" value="EFW21869.1"/>
    <property type="molecule type" value="Genomic_DNA"/>
</dbReference>
<dbReference type="Proteomes" id="UP000002497">
    <property type="component" value="Unassembled WGS sequence"/>
</dbReference>
<reference evidence="2" key="1">
    <citation type="journal article" date="2010" name="Genome Res.">
        <title>Population genomic sequencing of Coccidioides fungi reveals recent hybridization and transposon control.</title>
        <authorList>
            <person name="Neafsey D.E."/>
            <person name="Barker B.M."/>
            <person name="Sharpton T.J."/>
            <person name="Stajich J.E."/>
            <person name="Park D.J."/>
            <person name="Whiston E."/>
            <person name="Hung C.-Y."/>
            <person name="McMahan C."/>
            <person name="White J."/>
            <person name="Sykes S."/>
            <person name="Heiman D."/>
            <person name="Young S."/>
            <person name="Zeng Q."/>
            <person name="Abouelleil A."/>
            <person name="Aftuck L."/>
            <person name="Bessette D."/>
            <person name="Brown A."/>
            <person name="FitzGerald M."/>
            <person name="Lui A."/>
            <person name="Macdonald J.P."/>
            <person name="Priest M."/>
            <person name="Orbach M.J."/>
            <person name="Galgiani J.N."/>
            <person name="Kirkland T.N."/>
            <person name="Cole G.T."/>
            <person name="Birren B.W."/>
            <person name="Henn M.R."/>
            <person name="Taylor J.W."/>
            <person name="Rounsley S.D."/>
        </authorList>
    </citation>
    <scope>NUCLEOTIDE SEQUENCE [LARGE SCALE GENOMIC DNA]</scope>
    <source>
        <strain evidence="2">RMSCC 757 / Silveira</strain>
    </source>
</reference>